<dbReference type="InterPro" id="IPR005471">
    <property type="entry name" value="Tscrpt_reg_IclR_N"/>
</dbReference>
<evidence type="ECO:0000313" key="6">
    <source>
        <dbReference type="EMBL" id="NJP97240.1"/>
    </source>
</evidence>
<evidence type="ECO:0000256" key="2">
    <source>
        <dbReference type="ARBA" id="ARBA00023125"/>
    </source>
</evidence>
<name>A0ABX1BHM5_9ACTN</name>
<protein>
    <submittedName>
        <fullName evidence="6">IclR family transcriptional regulator</fullName>
    </submittedName>
</protein>
<dbReference type="Pfam" id="PF01614">
    <property type="entry name" value="IclR_C"/>
    <property type="match status" value="1"/>
</dbReference>
<dbReference type="PANTHER" id="PTHR30136:SF35">
    <property type="entry name" value="HTH-TYPE TRANSCRIPTIONAL REGULATOR RV1719"/>
    <property type="match status" value="1"/>
</dbReference>
<dbReference type="PANTHER" id="PTHR30136">
    <property type="entry name" value="HELIX-TURN-HELIX TRANSCRIPTIONAL REGULATOR, ICLR FAMILY"/>
    <property type="match status" value="1"/>
</dbReference>
<sequence length="297" mass="31872">MVRGVGHLGSFGRAARCRRCQLVAWARQKNRTFCSEESAGPAVKNPPNYAIRSVDHALQLAVMLQVEGPLGVGEAAERLGVVPSTAHRLLAMLVYRDFAVQLEDRRYAAGPVLSLGASSLSHTSRLRAIAMPHLSALVERVRESANLVILAGDHVRFIGTVECAQALRVGNREGMVFPAHLASGGKVMLADLPPERLDLLYSAEKWADRPEQRPNLAALRRELRTTRERGFAINAGRTEAGVTAVGRAVRGADGTAQAAVSVSMPTTRFSRDLLPGLVGALAATARDIEAEMRGAAM</sequence>
<dbReference type="InterPro" id="IPR014757">
    <property type="entry name" value="Tscrpt_reg_IclR_C"/>
</dbReference>
<gene>
    <name evidence="6" type="ORF">HCN51_48790</name>
</gene>
<dbReference type="Gene3D" id="3.30.450.40">
    <property type="match status" value="1"/>
</dbReference>
<comment type="caution">
    <text evidence="6">The sequence shown here is derived from an EMBL/GenBank/DDBJ whole genome shotgun (WGS) entry which is preliminary data.</text>
</comment>
<keyword evidence="3" id="KW-0804">Transcription</keyword>
<dbReference type="InterPro" id="IPR029016">
    <property type="entry name" value="GAF-like_dom_sf"/>
</dbReference>
<dbReference type="PROSITE" id="PS51077">
    <property type="entry name" value="HTH_ICLR"/>
    <property type="match status" value="1"/>
</dbReference>
<reference evidence="6 7" key="1">
    <citation type="submission" date="2020-03" db="EMBL/GenBank/DDBJ databases">
        <title>WGS of actinomycetes isolated from Thailand.</title>
        <authorList>
            <person name="Thawai C."/>
        </authorList>
    </citation>
    <scope>NUCLEOTIDE SEQUENCE [LARGE SCALE GENOMIC DNA]</scope>
    <source>
        <strain evidence="6 7">FMUSA5-5</strain>
    </source>
</reference>
<keyword evidence="7" id="KW-1185">Reference proteome</keyword>
<evidence type="ECO:0000259" key="5">
    <source>
        <dbReference type="PROSITE" id="PS51078"/>
    </source>
</evidence>
<dbReference type="SUPFAM" id="SSF46785">
    <property type="entry name" value="Winged helix' DNA-binding domain"/>
    <property type="match status" value="1"/>
</dbReference>
<dbReference type="Gene3D" id="1.10.10.10">
    <property type="entry name" value="Winged helix-like DNA-binding domain superfamily/Winged helix DNA-binding domain"/>
    <property type="match status" value="1"/>
</dbReference>
<dbReference type="Pfam" id="PF09339">
    <property type="entry name" value="HTH_IclR"/>
    <property type="match status" value="1"/>
</dbReference>
<evidence type="ECO:0000256" key="3">
    <source>
        <dbReference type="ARBA" id="ARBA00023163"/>
    </source>
</evidence>
<dbReference type="EMBL" id="JAATEP010000062">
    <property type="protein sequence ID" value="NJP97240.1"/>
    <property type="molecule type" value="Genomic_DNA"/>
</dbReference>
<dbReference type="SUPFAM" id="SSF55781">
    <property type="entry name" value="GAF domain-like"/>
    <property type="match status" value="1"/>
</dbReference>
<feature type="domain" description="IclR-ED" evidence="5">
    <location>
        <begin position="111"/>
        <end position="294"/>
    </location>
</feature>
<dbReference type="PROSITE" id="PS51078">
    <property type="entry name" value="ICLR_ED"/>
    <property type="match status" value="1"/>
</dbReference>
<dbReference type="InterPro" id="IPR036390">
    <property type="entry name" value="WH_DNA-bd_sf"/>
</dbReference>
<feature type="domain" description="HTH iclR-type" evidence="4">
    <location>
        <begin position="51"/>
        <end position="111"/>
    </location>
</feature>
<keyword evidence="2" id="KW-0238">DNA-binding</keyword>
<organism evidence="6 7">
    <name type="scientific">Nonomuraea composti</name>
    <dbReference type="NCBI Taxonomy" id="2720023"/>
    <lineage>
        <taxon>Bacteria</taxon>
        <taxon>Bacillati</taxon>
        <taxon>Actinomycetota</taxon>
        <taxon>Actinomycetes</taxon>
        <taxon>Streptosporangiales</taxon>
        <taxon>Streptosporangiaceae</taxon>
        <taxon>Nonomuraea</taxon>
    </lineage>
</organism>
<dbReference type="InterPro" id="IPR036388">
    <property type="entry name" value="WH-like_DNA-bd_sf"/>
</dbReference>
<evidence type="ECO:0000259" key="4">
    <source>
        <dbReference type="PROSITE" id="PS51077"/>
    </source>
</evidence>
<evidence type="ECO:0000313" key="7">
    <source>
        <dbReference type="Proteomes" id="UP000696294"/>
    </source>
</evidence>
<dbReference type="Proteomes" id="UP000696294">
    <property type="component" value="Unassembled WGS sequence"/>
</dbReference>
<proteinExistence type="predicted"/>
<dbReference type="SMART" id="SM00346">
    <property type="entry name" value="HTH_ICLR"/>
    <property type="match status" value="1"/>
</dbReference>
<keyword evidence="1" id="KW-0805">Transcription regulation</keyword>
<dbReference type="InterPro" id="IPR050707">
    <property type="entry name" value="HTH_MetabolicPath_Reg"/>
</dbReference>
<evidence type="ECO:0000256" key="1">
    <source>
        <dbReference type="ARBA" id="ARBA00023015"/>
    </source>
</evidence>
<accession>A0ABX1BHM5</accession>